<dbReference type="SUPFAM" id="SSF52980">
    <property type="entry name" value="Restriction endonuclease-like"/>
    <property type="match status" value="1"/>
</dbReference>
<comment type="function">
    <text evidence="6">May nick specific sequences that contain T:G mispairs resulting from m5C-deamination.</text>
</comment>
<proteinExistence type="inferred from homology"/>
<dbReference type="Gene3D" id="3.40.960.10">
    <property type="entry name" value="VSR Endonuclease"/>
    <property type="match status" value="1"/>
</dbReference>
<dbReference type="NCBIfam" id="TIGR00632">
    <property type="entry name" value="vsr"/>
    <property type="match status" value="1"/>
</dbReference>
<protein>
    <recommendedName>
        <fullName evidence="6">Very short patch repair endonuclease</fullName>
        <ecNumber evidence="6">3.1.-.-</ecNumber>
    </recommendedName>
</protein>
<dbReference type="Pfam" id="PF03852">
    <property type="entry name" value="Vsr"/>
    <property type="match status" value="1"/>
</dbReference>
<keyword evidence="3 6" id="KW-0227">DNA damage</keyword>
<keyword evidence="2 6" id="KW-0255">Endonuclease</keyword>
<evidence type="ECO:0000256" key="1">
    <source>
        <dbReference type="ARBA" id="ARBA00022722"/>
    </source>
</evidence>
<dbReference type="PIRSF" id="PIRSF018267">
    <property type="entry name" value="VSR_endonuc"/>
    <property type="match status" value="1"/>
</dbReference>
<keyword evidence="5 6" id="KW-0234">DNA repair</keyword>
<dbReference type="InterPro" id="IPR011335">
    <property type="entry name" value="Restrct_endonuc-II-like"/>
</dbReference>
<evidence type="ECO:0000256" key="2">
    <source>
        <dbReference type="ARBA" id="ARBA00022759"/>
    </source>
</evidence>
<accession>A0ABU0W3Q4</accession>
<dbReference type="RefSeq" id="WP_306727133.1">
    <property type="nucleotide sequence ID" value="NZ_JAVDDT010000001.1"/>
</dbReference>
<sequence>MTDIVDPETRSRMMAAIRGKNTRPERVIRSALHRSGFRFRLHDRRLPGTPDLILPRYRTVIFVHGCFWHRHAGCYYTTAPASRKSFWDEKFASNIARDHRHQQELLALNWRVLVVWECGVRHQPEAVLDRLTTLLLQESSGICEIPKSPPRSRV</sequence>
<dbReference type="EMBL" id="JAVDDT010000001">
    <property type="protein sequence ID" value="MDQ2068651.1"/>
    <property type="molecule type" value="Genomic_DNA"/>
</dbReference>
<keyword evidence="4 6" id="KW-0378">Hydrolase</keyword>
<evidence type="ECO:0000256" key="4">
    <source>
        <dbReference type="ARBA" id="ARBA00022801"/>
    </source>
</evidence>
<evidence type="ECO:0000313" key="7">
    <source>
        <dbReference type="EMBL" id="MDQ2068651.1"/>
    </source>
</evidence>
<name>A0ABU0W3Q4_9GAMM</name>
<comment type="similarity">
    <text evidence="6">Belongs to the vsr family.</text>
</comment>
<gene>
    <name evidence="7" type="ORF">RBH19_02030</name>
</gene>
<evidence type="ECO:0000256" key="5">
    <source>
        <dbReference type="ARBA" id="ARBA00023204"/>
    </source>
</evidence>
<comment type="caution">
    <text evidence="7">The sequence shown here is derived from an EMBL/GenBank/DDBJ whole genome shotgun (WGS) entry which is preliminary data.</text>
</comment>
<dbReference type="CDD" id="cd00221">
    <property type="entry name" value="Vsr"/>
    <property type="match status" value="1"/>
</dbReference>
<keyword evidence="1 6" id="KW-0540">Nuclease</keyword>
<dbReference type="InterPro" id="IPR004603">
    <property type="entry name" value="DNA_mismatch_endonuc_vsr"/>
</dbReference>
<reference evidence="7 8" key="1">
    <citation type="submission" date="2023-08" db="EMBL/GenBank/DDBJ databases">
        <title>Whole-genome sequencing of halo(alkali)philic microorganisms from hypersaline lakes.</title>
        <authorList>
            <person name="Sorokin D.Y."/>
            <person name="Abbas B."/>
            <person name="Merkel A.Y."/>
        </authorList>
    </citation>
    <scope>NUCLEOTIDE SEQUENCE [LARGE SCALE GENOMIC DNA]</scope>
    <source>
        <strain evidence="7 8">AB-CW4</strain>
    </source>
</reference>
<evidence type="ECO:0000256" key="6">
    <source>
        <dbReference type="PIRNR" id="PIRNR018267"/>
    </source>
</evidence>
<evidence type="ECO:0000256" key="3">
    <source>
        <dbReference type="ARBA" id="ARBA00022763"/>
    </source>
</evidence>
<dbReference type="Proteomes" id="UP001239019">
    <property type="component" value="Unassembled WGS sequence"/>
</dbReference>
<organism evidence="7 8">
    <name type="scientific">Natronospira bacteriovora</name>
    <dbReference type="NCBI Taxonomy" id="3069753"/>
    <lineage>
        <taxon>Bacteria</taxon>
        <taxon>Pseudomonadati</taxon>
        <taxon>Pseudomonadota</taxon>
        <taxon>Gammaproteobacteria</taxon>
        <taxon>Natronospirales</taxon>
        <taxon>Natronospiraceae</taxon>
        <taxon>Natronospira</taxon>
    </lineage>
</organism>
<keyword evidence="8" id="KW-1185">Reference proteome</keyword>
<evidence type="ECO:0000313" key="8">
    <source>
        <dbReference type="Proteomes" id="UP001239019"/>
    </source>
</evidence>
<dbReference type="GO" id="GO:0004519">
    <property type="term" value="F:endonuclease activity"/>
    <property type="evidence" value="ECO:0007669"/>
    <property type="project" value="UniProtKB-KW"/>
</dbReference>
<dbReference type="EC" id="3.1.-.-" evidence="6"/>